<dbReference type="Pfam" id="PF14223">
    <property type="entry name" value="Retrotran_gag_2"/>
    <property type="match status" value="1"/>
</dbReference>
<organism evidence="2">
    <name type="scientific">Tanacetum cinerariifolium</name>
    <name type="common">Dalmatian daisy</name>
    <name type="synonym">Chrysanthemum cinerariifolium</name>
    <dbReference type="NCBI Taxonomy" id="118510"/>
    <lineage>
        <taxon>Eukaryota</taxon>
        <taxon>Viridiplantae</taxon>
        <taxon>Streptophyta</taxon>
        <taxon>Embryophyta</taxon>
        <taxon>Tracheophyta</taxon>
        <taxon>Spermatophyta</taxon>
        <taxon>Magnoliopsida</taxon>
        <taxon>eudicotyledons</taxon>
        <taxon>Gunneridae</taxon>
        <taxon>Pentapetalae</taxon>
        <taxon>asterids</taxon>
        <taxon>campanulids</taxon>
        <taxon>Asterales</taxon>
        <taxon>Asteraceae</taxon>
        <taxon>Asteroideae</taxon>
        <taxon>Anthemideae</taxon>
        <taxon>Anthemidinae</taxon>
        <taxon>Tanacetum</taxon>
    </lineage>
</organism>
<feature type="compositionally biased region" description="Low complexity" evidence="1">
    <location>
        <begin position="118"/>
        <end position="138"/>
    </location>
</feature>
<reference evidence="2" key="1">
    <citation type="journal article" date="2019" name="Sci. Rep.">
        <title>Draft genome of Tanacetum cinerariifolium, the natural source of mosquito coil.</title>
        <authorList>
            <person name="Yamashiro T."/>
            <person name="Shiraishi A."/>
            <person name="Satake H."/>
            <person name="Nakayama K."/>
        </authorList>
    </citation>
    <scope>NUCLEOTIDE SEQUENCE</scope>
</reference>
<keyword evidence="2" id="KW-0418">Kinase</keyword>
<evidence type="ECO:0000256" key="1">
    <source>
        <dbReference type="SAM" id="MobiDB-lite"/>
    </source>
</evidence>
<dbReference type="AlphaFoldDB" id="A0A699IZN9"/>
<gene>
    <name evidence="2" type="ORF">Tci_571545</name>
</gene>
<sequence>LGLKTHVEAEASSTNSEWCKLDDLIKMWILRSLCDSLQEQVVTTPDRLTINEYCTKIKSMADRLKNLGCVVSEKNLVIYAVNGLDSRFATLVEIIRHREPLPTFETVQNMLFLKESSIQDQDQSRSSTTFESSSSSPTVLMATNSSDT</sequence>
<feature type="non-terminal residue" evidence="2">
    <location>
        <position position="1"/>
    </location>
</feature>
<feature type="region of interest" description="Disordered" evidence="1">
    <location>
        <begin position="118"/>
        <end position="148"/>
    </location>
</feature>
<dbReference type="PANTHER" id="PTHR47481">
    <property type="match status" value="1"/>
</dbReference>
<protein>
    <submittedName>
        <fullName evidence="2">Hybrid signal transduction histidine kinase M</fullName>
    </submittedName>
</protein>
<name>A0A699IZN9_TANCI</name>
<accession>A0A699IZN9</accession>
<evidence type="ECO:0000313" key="2">
    <source>
        <dbReference type="EMBL" id="GEZ99572.1"/>
    </source>
</evidence>
<dbReference type="GO" id="GO:0016301">
    <property type="term" value="F:kinase activity"/>
    <property type="evidence" value="ECO:0007669"/>
    <property type="project" value="UniProtKB-KW"/>
</dbReference>
<keyword evidence="2" id="KW-0808">Transferase</keyword>
<comment type="caution">
    <text evidence="2">The sequence shown here is derived from an EMBL/GenBank/DDBJ whole genome shotgun (WGS) entry which is preliminary data.</text>
</comment>
<proteinExistence type="predicted"/>
<dbReference type="PANTHER" id="PTHR47481:SF41">
    <property type="entry name" value="COPIA-LIKE POLYPROTEIN_RETROTRANSPOSON"/>
    <property type="match status" value="1"/>
</dbReference>
<dbReference type="EMBL" id="BKCJ010353079">
    <property type="protein sequence ID" value="GEZ99572.1"/>
    <property type="molecule type" value="Genomic_DNA"/>
</dbReference>